<dbReference type="PANTHER" id="PTHR43790">
    <property type="entry name" value="CARBOHYDRATE TRANSPORT ATP-BINDING PROTEIN MG119-RELATED"/>
    <property type="match status" value="1"/>
</dbReference>
<evidence type="ECO:0000256" key="8">
    <source>
        <dbReference type="ARBA" id="ARBA00023136"/>
    </source>
</evidence>
<evidence type="ECO:0000259" key="9">
    <source>
        <dbReference type="PROSITE" id="PS50893"/>
    </source>
</evidence>
<evidence type="ECO:0000256" key="2">
    <source>
        <dbReference type="ARBA" id="ARBA00022475"/>
    </source>
</evidence>
<dbReference type="CDD" id="cd03216">
    <property type="entry name" value="ABC_Carb_Monos_I"/>
    <property type="match status" value="1"/>
</dbReference>
<dbReference type="InterPro" id="IPR003439">
    <property type="entry name" value="ABC_transporter-like_ATP-bd"/>
</dbReference>
<keyword evidence="11" id="KW-1185">Reference proteome</keyword>
<keyword evidence="3" id="KW-0762">Sugar transport</keyword>
<dbReference type="SMART" id="SM00382">
    <property type="entry name" value="AAA"/>
    <property type="match status" value="2"/>
</dbReference>
<dbReference type="InterPro" id="IPR017871">
    <property type="entry name" value="ABC_transporter-like_CS"/>
</dbReference>
<proteinExistence type="predicted"/>
<dbReference type="RefSeq" id="WP_028529941.1">
    <property type="nucleotide sequence ID" value="NZ_CABLBR010000037.1"/>
</dbReference>
<evidence type="ECO:0000256" key="6">
    <source>
        <dbReference type="ARBA" id="ARBA00022840"/>
    </source>
</evidence>
<keyword evidence="4" id="KW-0677">Repeat</keyword>
<keyword evidence="8" id="KW-0472">Membrane</keyword>
<feature type="domain" description="ABC transporter" evidence="9">
    <location>
        <begin position="256"/>
        <end position="500"/>
    </location>
</feature>
<evidence type="ECO:0000256" key="4">
    <source>
        <dbReference type="ARBA" id="ARBA00022737"/>
    </source>
</evidence>
<dbReference type="InterPro" id="IPR050107">
    <property type="entry name" value="ABC_carbohydrate_import_ATPase"/>
</dbReference>
<sequence>MGDSRGECILEMRDITVEFPGVLALNKARFDARRGEVHVLLGENGAGKSTIMKVLAGVNTKYTGSVTLKGEAIVCASIDEQRARGVSIIFQEMNLLKNLTVAENIFMGRQPRTKAGNVDWRTMNRTARDLLDSINADISEKTLVSKLSVGQMQLVEIAKALSFESDIIIMDEPTSALTEKEVDSLFEIISTLKEQKKAIVYISHRLEEIMKIGDRVTIFRDGEYISTLNVKDITIDEMVTQMVGREMTDYYPKVDVTPGEVMLEAKNIKQGRTLKGVSFQARAGQITGFYGLMGAGRTELMRAVFGADPYDSGEVLVKGQKQKIKSCEEAKKCGIALLTEDRKNQGLILEFDLNTNISLANLNTAMSRFGIDAKKETDNNQKLTDAIRVKTPSLKQKAKNLSGGNQQKVVICKWLNTNSDIIIFDEPTRGIDVGAKVEIYRIMNELKQAGKAVIVVSSELTECMGISDRIYIMHEGEMTGVLEPSDMQGLTEDTVIKYATGANKQQKEI</sequence>
<keyword evidence="6 10" id="KW-0067">ATP-binding</keyword>
<dbReference type="PANTHER" id="PTHR43790:SF3">
    <property type="entry name" value="D-ALLOSE IMPORT ATP-BINDING PROTEIN ALSA-RELATED"/>
    <property type="match status" value="1"/>
</dbReference>
<protein>
    <submittedName>
        <fullName evidence="10">Sugar ABC transporter ATP-binding protein</fullName>
    </submittedName>
</protein>
<keyword evidence="1" id="KW-0813">Transport</keyword>
<dbReference type="SUPFAM" id="SSF52540">
    <property type="entry name" value="P-loop containing nucleoside triphosphate hydrolases"/>
    <property type="match status" value="2"/>
</dbReference>
<dbReference type="InterPro" id="IPR027417">
    <property type="entry name" value="P-loop_NTPase"/>
</dbReference>
<dbReference type="PROSITE" id="PS00211">
    <property type="entry name" value="ABC_TRANSPORTER_1"/>
    <property type="match status" value="2"/>
</dbReference>
<evidence type="ECO:0000313" key="10">
    <source>
        <dbReference type="EMBL" id="UWP58277.1"/>
    </source>
</evidence>
<keyword evidence="2" id="KW-1003">Cell membrane</keyword>
<evidence type="ECO:0000256" key="3">
    <source>
        <dbReference type="ARBA" id="ARBA00022597"/>
    </source>
</evidence>
<dbReference type="InterPro" id="IPR003593">
    <property type="entry name" value="AAA+_ATPase"/>
</dbReference>
<evidence type="ECO:0000256" key="1">
    <source>
        <dbReference type="ARBA" id="ARBA00022448"/>
    </source>
</evidence>
<feature type="domain" description="ABC transporter" evidence="9">
    <location>
        <begin position="10"/>
        <end position="246"/>
    </location>
</feature>
<dbReference type="Proteomes" id="UP001060164">
    <property type="component" value="Chromosome"/>
</dbReference>
<keyword evidence="7" id="KW-1278">Translocase</keyword>
<dbReference type="GO" id="GO:0005524">
    <property type="term" value="F:ATP binding"/>
    <property type="evidence" value="ECO:0007669"/>
    <property type="project" value="UniProtKB-KW"/>
</dbReference>
<evidence type="ECO:0000256" key="7">
    <source>
        <dbReference type="ARBA" id="ARBA00022967"/>
    </source>
</evidence>
<dbReference type="PROSITE" id="PS50893">
    <property type="entry name" value="ABC_TRANSPORTER_2"/>
    <property type="match status" value="2"/>
</dbReference>
<dbReference type="Gene3D" id="3.40.50.300">
    <property type="entry name" value="P-loop containing nucleotide triphosphate hydrolases"/>
    <property type="match status" value="2"/>
</dbReference>
<gene>
    <name evidence="10" type="ORF">NQ502_12910</name>
</gene>
<organism evidence="10 11">
    <name type="scientific">Ruminococcus gauvreauii</name>
    <dbReference type="NCBI Taxonomy" id="438033"/>
    <lineage>
        <taxon>Bacteria</taxon>
        <taxon>Bacillati</taxon>
        <taxon>Bacillota</taxon>
        <taxon>Clostridia</taxon>
        <taxon>Eubacteriales</taxon>
        <taxon>Oscillospiraceae</taxon>
        <taxon>Ruminococcus</taxon>
    </lineage>
</organism>
<accession>A0ABY5VD85</accession>
<name>A0ABY5VD85_9FIRM</name>
<evidence type="ECO:0000313" key="11">
    <source>
        <dbReference type="Proteomes" id="UP001060164"/>
    </source>
</evidence>
<keyword evidence="5" id="KW-0547">Nucleotide-binding</keyword>
<dbReference type="CDD" id="cd03215">
    <property type="entry name" value="ABC_Carb_Monos_II"/>
    <property type="match status" value="1"/>
</dbReference>
<dbReference type="EMBL" id="CP102290">
    <property type="protein sequence ID" value="UWP58277.1"/>
    <property type="molecule type" value="Genomic_DNA"/>
</dbReference>
<reference evidence="10" key="1">
    <citation type="journal article" date="2022" name="Cell">
        <title>Design, construction, and in vivo augmentation of a complex gut microbiome.</title>
        <authorList>
            <person name="Cheng A.G."/>
            <person name="Ho P.Y."/>
            <person name="Aranda-Diaz A."/>
            <person name="Jain S."/>
            <person name="Yu F.B."/>
            <person name="Meng X."/>
            <person name="Wang M."/>
            <person name="Iakiviak M."/>
            <person name="Nagashima K."/>
            <person name="Zhao A."/>
            <person name="Murugkar P."/>
            <person name="Patil A."/>
            <person name="Atabakhsh K."/>
            <person name="Weakley A."/>
            <person name="Yan J."/>
            <person name="Brumbaugh A.R."/>
            <person name="Higginbottom S."/>
            <person name="Dimas A."/>
            <person name="Shiver A.L."/>
            <person name="Deutschbauer A."/>
            <person name="Neff N."/>
            <person name="Sonnenburg J.L."/>
            <person name="Huang K.C."/>
            <person name="Fischbach M.A."/>
        </authorList>
    </citation>
    <scope>NUCLEOTIDE SEQUENCE</scope>
    <source>
        <strain evidence="10">DSM 19829</strain>
    </source>
</reference>
<evidence type="ECO:0000256" key="5">
    <source>
        <dbReference type="ARBA" id="ARBA00022741"/>
    </source>
</evidence>
<dbReference type="Pfam" id="PF00005">
    <property type="entry name" value="ABC_tran"/>
    <property type="match status" value="2"/>
</dbReference>